<dbReference type="Proteomes" id="UP000053244">
    <property type="component" value="Unassembled WGS sequence"/>
</dbReference>
<name>A0A101JER4_9ACTN</name>
<gene>
    <name evidence="2" type="ORF">ADL15_40465</name>
</gene>
<feature type="compositionally biased region" description="Basic residues" evidence="1">
    <location>
        <begin position="462"/>
        <end position="472"/>
    </location>
</feature>
<evidence type="ECO:0008006" key="4">
    <source>
        <dbReference type="Google" id="ProtNLM"/>
    </source>
</evidence>
<evidence type="ECO:0000256" key="1">
    <source>
        <dbReference type="SAM" id="MobiDB-lite"/>
    </source>
</evidence>
<comment type="caution">
    <text evidence="2">The sequence shown here is derived from an EMBL/GenBank/DDBJ whole genome shotgun (WGS) entry which is preliminary data.</text>
</comment>
<sequence>MRSLAAPFVVAPPAGVRIRTRLRPTIEEAAVLTLVGTFLGGLYRADLAARIRLGDVSAKNTERTSRKRELTAATTSRWAGSITRAAEDQYQLAMRALKADVTSLAQALRVLDARIAAPVGGRAGRIPGYASQRERTTKQQRRQVLTARLNAALQRLTAGRPAIVAGGRRLAKTRHQLTTAGLTTAQWRSRWDAARMFMTADGETGAPHGNYTINVTSDGTVSIALPAQLRNLANAPRGRYVLTTRIAFTHRATQWSDRVTGDQSVRYDISLDAARDRWYLDASWTTPAHAACPDVPATVVDGGRMLGIDLNADHLAAHVTDTHGNPVGAPITIPLDLSGPASQRDGRLRAAISHALHLARRHGCPAIAIENLGFVDARATGRETLGRGGRGKRFRRTIAAIPTARFRDRLAGMAHTAGIAVIAVDPAYTSRWGGKHWKPALTAKTPTATRHHAAAVVIARRAHGHKARRRPGVTRTRPEDRARETTGQAAPQAAGAREQLGLFETARTTLVDKTCPAPTRPRHSRASKTAREAPDPGRNQHGQFWPTR</sequence>
<keyword evidence="3" id="KW-1185">Reference proteome</keyword>
<feature type="compositionally biased region" description="Low complexity" evidence="1">
    <location>
        <begin position="485"/>
        <end position="496"/>
    </location>
</feature>
<feature type="region of interest" description="Disordered" evidence="1">
    <location>
        <begin position="462"/>
        <end position="548"/>
    </location>
</feature>
<evidence type="ECO:0000313" key="2">
    <source>
        <dbReference type="EMBL" id="KUL25483.1"/>
    </source>
</evidence>
<accession>A0A101JER4</accession>
<evidence type="ECO:0000313" key="3">
    <source>
        <dbReference type="Proteomes" id="UP000053244"/>
    </source>
</evidence>
<organism evidence="2 3">
    <name type="scientific">Actinoplanes awajinensis subsp. mycoplanecinus</name>
    <dbReference type="NCBI Taxonomy" id="135947"/>
    <lineage>
        <taxon>Bacteria</taxon>
        <taxon>Bacillati</taxon>
        <taxon>Actinomycetota</taxon>
        <taxon>Actinomycetes</taxon>
        <taxon>Micromonosporales</taxon>
        <taxon>Micromonosporaceae</taxon>
        <taxon>Actinoplanes</taxon>
    </lineage>
</organism>
<dbReference type="AlphaFoldDB" id="A0A101JER4"/>
<proteinExistence type="predicted"/>
<reference evidence="2 3" key="1">
    <citation type="submission" date="2015-10" db="EMBL/GenBank/DDBJ databases">
        <authorList>
            <person name="Gilbert D.G."/>
        </authorList>
    </citation>
    <scope>NUCLEOTIDE SEQUENCE [LARGE SCALE GENOMIC DNA]</scope>
    <source>
        <strain evidence="2 3">NRRL B-16712</strain>
    </source>
</reference>
<protein>
    <recommendedName>
        <fullName evidence="4">Transposase</fullName>
    </recommendedName>
</protein>
<dbReference type="EMBL" id="LLZH01000313">
    <property type="protein sequence ID" value="KUL25483.1"/>
    <property type="molecule type" value="Genomic_DNA"/>
</dbReference>